<dbReference type="InterPro" id="IPR029044">
    <property type="entry name" value="Nucleotide-diphossugar_trans"/>
</dbReference>
<dbReference type="EMBL" id="VSSQ01060942">
    <property type="protein sequence ID" value="MPN14334.1"/>
    <property type="molecule type" value="Genomic_DNA"/>
</dbReference>
<evidence type="ECO:0008006" key="2">
    <source>
        <dbReference type="Google" id="ProtNLM"/>
    </source>
</evidence>
<protein>
    <recommendedName>
        <fullName evidence="2">MobA-like NTP transferase domain-containing protein</fullName>
    </recommendedName>
</protein>
<dbReference type="AlphaFoldDB" id="A0A645FQ17"/>
<sequence length="72" mass="7936">MKTASIILAAGQSKRMVSDLPKVLQIERETIDRIFHRCGRAGCERDPCHRHWQRCRAGSKAGGGACCFCCTG</sequence>
<gene>
    <name evidence="1" type="ORF">SDC9_161660</name>
</gene>
<accession>A0A645FQ17</accession>
<evidence type="ECO:0000313" key="1">
    <source>
        <dbReference type="EMBL" id="MPN14334.1"/>
    </source>
</evidence>
<reference evidence="1" key="1">
    <citation type="submission" date="2019-08" db="EMBL/GenBank/DDBJ databases">
        <authorList>
            <person name="Kucharzyk K."/>
            <person name="Murdoch R.W."/>
            <person name="Higgins S."/>
            <person name="Loffler F."/>
        </authorList>
    </citation>
    <scope>NUCLEOTIDE SEQUENCE</scope>
</reference>
<organism evidence="1">
    <name type="scientific">bioreactor metagenome</name>
    <dbReference type="NCBI Taxonomy" id="1076179"/>
    <lineage>
        <taxon>unclassified sequences</taxon>
        <taxon>metagenomes</taxon>
        <taxon>ecological metagenomes</taxon>
    </lineage>
</organism>
<dbReference type="SUPFAM" id="SSF53448">
    <property type="entry name" value="Nucleotide-diphospho-sugar transferases"/>
    <property type="match status" value="1"/>
</dbReference>
<comment type="caution">
    <text evidence="1">The sequence shown here is derived from an EMBL/GenBank/DDBJ whole genome shotgun (WGS) entry which is preliminary data.</text>
</comment>
<proteinExistence type="predicted"/>
<dbReference type="Gene3D" id="3.90.550.10">
    <property type="entry name" value="Spore Coat Polysaccharide Biosynthesis Protein SpsA, Chain A"/>
    <property type="match status" value="1"/>
</dbReference>
<name>A0A645FQ17_9ZZZZ</name>